<sequence>MLTRQSDVDELLVEAAELLQEIEGVYAGAIKNEDIIQIARPKVKSCLEHLRSCLDYVAADLSEITNSAKAPKYVYFPYGKDRKIYEKSLEKNLPDLHNKYKIILETIQPHKCGSNWLLHLCKTTNINKHTELQRQDRIYSENSVTQIGNLLKMEGSGSVTIGKLVIDGVHANPKGPLILTKEKPVKEIREEILLDIPIDRNYEWVKFVLKGTSLDIRELLVTAHSKISELVLGIYGA</sequence>
<name>A0A4P9USA7_METBY</name>
<evidence type="ECO:0000313" key="1">
    <source>
        <dbReference type="EMBL" id="QCW84409.1"/>
    </source>
</evidence>
<proteinExistence type="predicted"/>
<protein>
    <submittedName>
        <fullName evidence="1">Uncharacterized protein</fullName>
    </submittedName>
</protein>
<organism evidence="1 2">
    <name type="scientific">Methylotuvimicrobium buryatense</name>
    <name type="common">Methylomicrobium buryatense</name>
    <dbReference type="NCBI Taxonomy" id="95641"/>
    <lineage>
        <taxon>Bacteria</taxon>
        <taxon>Pseudomonadati</taxon>
        <taxon>Pseudomonadota</taxon>
        <taxon>Gammaproteobacteria</taxon>
        <taxon>Methylococcales</taxon>
        <taxon>Methylococcaceae</taxon>
        <taxon>Methylotuvimicrobium</taxon>
    </lineage>
</organism>
<dbReference type="AlphaFoldDB" id="A0A4P9USA7"/>
<dbReference type="RefSeq" id="WP_017841699.1">
    <property type="nucleotide sequence ID" value="NZ_CP035467.1"/>
</dbReference>
<dbReference type="OrthoDB" id="7059103at2"/>
<accession>A0A4P9USA7</accession>
<keyword evidence="2" id="KW-1185">Reference proteome</keyword>
<dbReference type="Proteomes" id="UP000305881">
    <property type="component" value="Chromosome"/>
</dbReference>
<dbReference type="EMBL" id="CP035467">
    <property type="protein sequence ID" value="QCW84409.1"/>
    <property type="molecule type" value="Genomic_DNA"/>
</dbReference>
<evidence type="ECO:0000313" key="2">
    <source>
        <dbReference type="Proteomes" id="UP000305881"/>
    </source>
</evidence>
<gene>
    <name evidence="1" type="ORF">EQU24_20855</name>
</gene>
<dbReference type="KEGG" id="mbur:EQU24_20855"/>
<reference evidence="2" key="1">
    <citation type="journal article" date="2019" name="J. Bacteriol.">
        <title>A Mutagenic Screen Identifies a TonB-Dependent Receptor Required for the Lanthanide Metal Switch in the Type I Methanotroph 'Methylotuvimicrobium buryatense' 5GB1C.</title>
        <authorList>
            <person name="Groom J.D."/>
            <person name="Ford S.M."/>
            <person name="Pesesky M.W."/>
            <person name="Lidstrom M.E."/>
        </authorList>
    </citation>
    <scope>NUCLEOTIDE SEQUENCE [LARGE SCALE GENOMIC DNA]</scope>
    <source>
        <strain evidence="2">5GB1C</strain>
    </source>
</reference>